<reference evidence="1" key="1">
    <citation type="submission" date="2024-04" db="UniProtKB">
        <authorList>
            <consortium name="EnsemblMetazoa"/>
        </authorList>
    </citation>
    <scope>IDENTIFICATION</scope>
    <source>
        <strain evidence="1">EBRO</strain>
    </source>
</reference>
<accession>A0AAG5DJ11</accession>
<evidence type="ECO:0000313" key="1">
    <source>
        <dbReference type="EnsemblMetazoa" id="ENSAATROPP011262"/>
    </source>
</evidence>
<proteinExistence type="predicted"/>
<dbReference type="Proteomes" id="UP000075880">
    <property type="component" value="Unassembled WGS sequence"/>
</dbReference>
<dbReference type="EnsemblMetazoa" id="ENSAATROPT012409">
    <property type="protein sequence ID" value="ENSAATROPP011262"/>
    <property type="gene ID" value="ENSAATROPG010094"/>
</dbReference>
<dbReference type="AlphaFoldDB" id="A0AAG5DJ11"/>
<sequence>MCEIYVTAGPGVPFVGVQQTGRLLLHLVQSQLHADFVDADRFVDVEDLLQRSAPIIIGRFPQPGQFERRLTVKRQPQKPGSNIDAQCCLRVVAKIGRHPARRTDVQQSLQLGGFSVGIRKRSMILSRPPKRFTYGASDSWFASPSFWIS</sequence>
<keyword evidence="2" id="KW-1185">Reference proteome</keyword>
<evidence type="ECO:0000313" key="2">
    <source>
        <dbReference type="Proteomes" id="UP000075880"/>
    </source>
</evidence>
<name>A0AAG5DJ11_ANOAO</name>
<protein>
    <submittedName>
        <fullName evidence="1">Uncharacterized protein</fullName>
    </submittedName>
</protein>
<organism evidence="1 2">
    <name type="scientific">Anopheles atroparvus</name>
    <name type="common">European mosquito</name>
    <dbReference type="NCBI Taxonomy" id="41427"/>
    <lineage>
        <taxon>Eukaryota</taxon>
        <taxon>Metazoa</taxon>
        <taxon>Ecdysozoa</taxon>
        <taxon>Arthropoda</taxon>
        <taxon>Hexapoda</taxon>
        <taxon>Insecta</taxon>
        <taxon>Pterygota</taxon>
        <taxon>Neoptera</taxon>
        <taxon>Endopterygota</taxon>
        <taxon>Diptera</taxon>
        <taxon>Nematocera</taxon>
        <taxon>Culicoidea</taxon>
        <taxon>Culicidae</taxon>
        <taxon>Anophelinae</taxon>
        <taxon>Anopheles</taxon>
    </lineage>
</organism>